<dbReference type="GO" id="GO:0043565">
    <property type="term" value="F:sequence-specific DNA binding"/>
    <property type="evidence" value="ECO:0007669"/>
    <property type="project" value="TreeGrafter"/>
</dbReference>
<name>A0A1H7GG53_9GAMM</name>
<dbReference type="PANTHER" id="PTHR30537">
    <property type="entry name" value="HTH-TYPE TRANSCRIPTIONAL REGULATOR"/>
    <property type="match status" value="1"/>
</dbReference>
<proteinExistence type="inferred from homology"/>
<dbReference type="OrthoDB" id="5526340at2"/>
<accession>A0A1H7GG53</accession>
<dbReference type="GO" id="GO:0003700">
    <property type="term" value="F:DNA-binding transcription factor activity"/>
    <property type="evidence" value="ECO:0007669"/>
    <property type="project" value="InterPro"/>
</dbReference>
<keyword evidence="2" id="KW-0805">Transcription regulation</keyword>
<sequence length="301" mass="33958">MKASRLRRLPSIVALNCFESAARHQSITKAGEELCLTQSAISRQIKKLELQLGQTLFKRVNQRVYITDAGLTYQKQITEILDKLDLATRNIQNNHAGHIVVGIEDALTTKWLIPKLSEFQALYPEIEIEMVTDITQIYKDRKGYDVGVLFGDGNWPEFTKQPLMSEELVAVCSPEVLDKFGPVTEFRDVLNYPMIHHSSYSSSTQCWLKAAGLTEQEIAAIPGPNFEYFRLIVDAAKHKLGLTIVPRYFVQNELAEGSLVLACPKALISNDKYYVVSPKSVIDDIAVQHFTRWLLTLATIT</sequence>
<evidence type="ECO:0000256" key="4">
    <source>
        <dbReference type="ARBA" id="ARBA00023163"/>
    </source>
</evidence>
<keyword evidence="7" id="KW-1185">Reference proteome</keyword>
<dbReference type="FunFam" id="1.10.10.10:FF:000001">
    <property type="entry name" value="LysR family transcriptional regulator"/>
    <property type="match status" value="1"/>
</dbReference>
<keyword evidence="3" id="KW-0238">DNA-binding</keyword>
<dbReference type="STRING" id="641665.GCA_002104455_00573"/>
<evidence type="ECO:0000256" key="2">
    <source>
        <dbReference type="ARBA" id="ARBA00023015"/>
    </source>
</evidence>
<dbReference type="RefSeq" id="WP_092251214.1">
    <property type="nucleotide sequence ID" value="NZ_FOBI01000001.1"/>
</dbReference>
<dbReference type="SUPFAM" id="SSF53850">
    <property type="entry name" value="Periplasmic binding protein-like II"/>
    <property type="match status" value="1"/>
</dbReference>
<gene>
    <name evidence="6" type="ORF">SAMN05216262_101130</name>
</gene>
<dbReference type="InterPro" id="IPR005119">
    <property type="entry name" value="LysR_subst-bd"/>
</dbReference>
<evidence type="ECO:0000259" key="5">
    <source>
        <dbReference type="PROSITE" id="PS50931"/>
    </source>
</evidence>
<dbReference type="Pfam" id="PF00126">
    <property type="entry name" value="HTH_1"/>
    <property type="match status" value="1"/>
</dbReference>
<evidence type="ECO:0000256" key="1">
    <source>
        <dbReference type="ARBA" id="ARBA00009437"/>
    </source>
</evidence>
<dbReference type="Gene3D" id="3.40.190.10">
    <property type="entry name" value="Periplasmic binding protein-like II"/>
    <property type="match status" value="2"/>
</dbReference>
<dbReference type="InterPro" id="IPR036388">
    <property type="entry name" value="WH-like_DNA-bd_sf"/>
</dbReference>
<dbReference type="Pfam" id="PF03466">
    <property type="entry name" value="LysR_substrate"/>
    <property type="match status" value="1"/>
</dbReference>
<evidence type="ECO:0000313" key="6">
    <source>
        <dbReference type="EMBL" id="SEK34745.1"/>
    </source>
</evidence>
<keyword evidence="4" id="KW-0804">Transcription</keyword>
<dbReference type="PRINTS" id="PR00039">
    <property type="entry name" value="HTHLYSR"/>
</dbReference>
<dbReference type="InterPro" id="IPR000847">
    <property type="entry name" value="LysR_HTH_N"/>
</dbReference>
<comment type="similarity">
    <text evidence="1">Belongs to the LysR transcriptional regulatory family.</text>
</comment>
<feature type="domain" description="HTH lysR-type" evidence="5">
    <location>
        <begin position="10"/>
        <end position="67"/>
    </location>
</feature>
<dbReference type="PANTHER" id="PTHR30537:SF26">
    <property type="entry name" value="GLYCINE CLEAVAGE SYSTEM TRANSCRIPTIONAL ACTIVATOR"/>
    <property type="match status" value="1"/>
</dbReference>
<dbReference type="GO" id="GO:0006351">
    <property type="term" value="P:DNA-templated transcription"/>
    <property type="evidence" value="ECO:0007669"/>
    <property type="project" value="TreeGrafter"/>
</dbReference>
<dbReference type="CDD" id="cd08432">
    <property type="entry name" value="PBP2_GcdR_TrpI_HvrB_AmpR_like"/>
    <property type="match status" value="1"/>
</dbReference>
<dbReference type="Gene3D" id="1.10.10.10">
    <property type="entry name" value="Winged helix-like DNA-binding domain superfamily/Winged helix DNA-binding domain"/>
    <property type="match status" value="1"/>
</dbReference>
<organism evidence="6 7">
    <name type="scientific">Colwellia chukchiensis</name>
    <dbReference type="NCBI Taxonomy" id="641665"/>
    <lineage>
        <taxon>Bacteria</taxon>
        <taxon>Pseudomonadati</taxon>
        <taxon>Pseudomonadota</taxon>
        <taxon>Gammaproteobacteria</taxon>
        <taxon>Alteromonadales</taxon>
        <taxon>Colwelliaceae</taxon>
        <taxon>Colwellia</taxon>
    </lineage>
</organism>
<dbReference type="InterPro" id="IPR036390">
    <property type="entry name" value="WH_DNA-bd_sf"/>
</dbReference>
<evidence type="ECO:0000256" key="3">
    <source>
        <dbReference type="ARBA" id="ARBA00023125"/>
    </source>
</evidence>
<dbReference type="AlphaFoldDB" id="A0A1H7GG53"/>
<evidence type="ECO:0000313" key="7">
    <source>
        <dbReference type="Proteomes" id="UP000199297"/>
    </source>
</evidence>
<dbReference type="InterPro" id="IPR058163">
    <property type="entry name" value="LysR-type_TF_proteobact-type"/>
</dbReference>
<dbReference type="Proteomes" id="UP000199297">
    <property type="component" value="Unassembled WGS sequence"/>
</dbReference>
<dbReference type="EMBL" id="FOBI01000001">
    <property type="protein sequence ID" value="SEK34745.1"/>
    <property type="molecule type" value="Genomic_DNA"/>
</dbReference>
<dbReference type="SUPFAM" id="SSF46785">
    <property type="entry name" value="Winged helix' DNA-binding domain"/>
    <property type="match status" value="1"/>
</dbReference>
<dbReference type="PROSITE" id="PS50931">
    <property type="entry name" value="HTH_LYSR"/>
    <property type="match status" value="1"/>
</dbReference>
<protein>
    <submittedName>
        <fullName evidence="6">Transcriptional regulator, LysR family</fullName>
    </submittedName>
</protein>
<reference evidence="7" key="1">
    <citation type="submission" date="2016-10" db="EMBL/GenBank/DDBJ databases">
        <authorList>
            <person name="Varghese N."/>
            <person name="Submissions S."/>
        </authorList>
    </citation>
    <scope>NUCLEOTIDE SEQUENCE [LARGE SCALE GENOMIC DNA]</scope>
    <source>
        <strain evidence="7">CGMCC 1.9127</strain>
    </source>
</reference>